<proteinExistence type="predicted"/>
<dbReference type="Proteomes" id="UP000470926">
    <property type="component" value="Unassembled WGS sequence"/>
</dbReference>
<sequence length="332" mass="37135">MQKTTLELKGLTAKHRRSSEQAGCPAIQGRSLLEHFHAFIMSIPESGLKSDESDLYMRVTSVKCAGSSVFVTIESGAFGDDGKVYDVETGAMKYPKAYTDSMTISSRVVMYQPPSAPMAIFAVEKVGDSKGYFLLNSFVAAMKQYDDSYTYQSSNIYEADDWAQVSDLVKINVVAYKKSLSHRAGLEDKPIIANLSQTLTPPKGEHKFEPWIKKKILNRQIDVVELFEVSDSPDKTSEDKESDSLDKKCTITLEHEGRTKTIELGKVGAPVFREVLTEKGDLPLGDDAFQQRAAELVASRYKCLGLEWSTAYEQSEWSEDSLKFRWNTSQIL</sequence>
<reference evidence="1 2" key="1">
    <citation type="journal article" date="2019" name="Nat. Med.">
        <title>A library of human gut bacterial isolates paired with longitudinal multiomics data enables mechanistic microbiome research.</title>
        <authorList>
            <person name="Poyet M."/>
            <person name="Groussin M."/>
            <person name="Gibbons S.M."/>
            <person name="Avila-Pacheco J."/>
            <person name="Jiang X."/>
            <person name="Kearney S.M."/>
            <person name="Perrotta A.R."/>
            <person name="Berdy B."/>
            <person name="Zhao S."/>
            <person name="Lieberman T.D."/>
            <person name="Swanson P.K."/>
            <person name="Smith M."/>
            <person name="Roesemann S."/>
            <person name="Alexander J.E."/>
            <person name="Rich S.A."/>
            <person name="Livny J."/>
            <person name="Vlamakis H."/>
            <person name="Clish C."/>
            <person name="Bullock K."/>
            <person name="Deik A."/>
            <person name="Scott J."/>
            <person name="Pierce K.A."/>
            <person name="Xavier R.J."/>
            <person name="Alm E.J."/>
        </authorList>
    </citation>
    <scope>NUCLEOTIDE SEQUENCE [LARGE SCALE GENOMIC DNA]</scope>
    <source>
        <strain evidence="1 2">BIOML-A26</strain>
    </source>
</reference>
<comment type="caution">
    <text evidence="1">The sequence shown here is derived from an EMBL/GenBank/DDBJ whole genome shotgun (WGS) entry which is preliminary data.</text>
</comment>
<gene>
    <name evidence="1" type="ORF">GA542_08625</name>
</gene>
<evidence type="ECO:0000313" key="1">
    <source>
        <dbReference type="EMBL" id="KAB6028435.1"/>
    </source>
</evidence>
<dbReference type="AlphaFoldDB" id="A0A6A2RC15"/>
<organism evidence="1 2">
    <name type="scientific">Bifidobacterium adolescentis</name>
    <dbReference type="NCBI Taxonomy" id="1680"/>
    <lineage>
        <taxon>Bacteria</taxon>
        <taxon>Bacillati</taxon>
        <taxon>Actinomycetota</taxon>
        <taxon>Actinomycetes</taxon>
        <taxon>Bifidobacteriales</taxon>
        <taxon>Bifidobacteriaceae</taxon>
        <taxon>Bifidobacterium</taxon>
    </lineage>
</organism>
<evidence type="ECO:0000313" key="2">
    <source>
        <dbReference type="Proteomes" id="UP000470926"/>
    </source>
</evidence>
<dbReference type="EMBL" id="WDFR01000005">
    <property type="protein sequence ID" value="KAB6028435.1"/>
    <property type="molecule type" value="Genomic_DNA"/>
</dbReference>
<accession>A0A6A2RC15</accession>
<name>A0A6A2RC15_BIFAD</name>
<dbReference type="RefSeq" id="WP_130082241.1">
    <property type="nucleotide sequence ID" value="NZ_RCXE01000003.1"/>
</dbReference>
<protein>
    <submittedName>
        <fullName evidence="1">Uncharacterized protein</fullName>
    </submittedName>
</protein>